<feature type="transmembrane region" description="Helical" evidence="2">
    <location>
        <begin position="114"/>
        <end position="133"/>
    </location>
</feature>
<dbReference type="Gene3D" id="3.10.620.30">
    <property type="match status" value="1"/>
</dbReference>
<dbReference type="InterPro" id="IPR038765">
    <property type="entry name" value="Papain-like_cys_pep_sf"/>
</dbReference>
<evidence type="ECO:0000256" key="2">
    <source>
        <dbReference type="SAM" id="Phobius"/>
    </source>
</evidence>
<proteinExistence type="predicted"/>
<reference evidence="4 5" key="1">
    <citation type="journal article" date="2016" name="Genome Announc.">
        <title>Whole-Genome Sequence of Rummeliibacillus stabekisii Strain PP9 Isolated from Antarctic Soil.</title>
        <authorList>
            <person name="da Mota F.F."/>
            <person name="Vollu R.E."/>
            <person name="Jurelevicius D."/>
            <person name="Seldin L."/>
        </authorList>
    </citation>
    <scope>NUCLEOTIDE SEQUENCE [LARGE SCALE GENOMIC DNA]</scope>
    <source>
        <strain evidence="4 5">PP9</strain>
    </source>
</reference>
<feature type="transmembrane region" description="Helical" evidence="2">
    <location>
        <begin position="12"/>
        <end position="30"/>
    </location>
</feature>
<feature type="compositionally biased region" description="Basic residues" evidence="1">
    <location>
        <begin position="584"/>
        <end position="603"/>
    </location>
</feature>
<dbReference type="Proteomes" id="UP000076021">
    <property type="component" value="Chromosome"/>
</dbReference>
<feature type="region of interest" description="Disordered" evidence="1">
    <location>
        <begin position="560"/>
        <end position="610"/>
    </location>
</feature>
<feature type="transmembrane region" description="Helical" evidence="2">
    <location>
        <begin position="36"/>
        <end position="54"/>
    </location>
</feature>
<name>A0A143HEC8_9BACL</name>
<keyword evidence="2" id="KW-0812">Transmembrane</keyword>
<dbReference type="SMART" id="SM00460">
    <property type="entry name" value="TGc"/>
    <property type="match status" value="1"/>
</dbReference>
<feature type="compositionally biased region" description="Basic and acidic residues" evidence="1">
    <location>
        <begin position="560"/>
        <end position="583"/>
    </location>
</feature>
<dbReference type="EMBL" id="CP014806">
    <property type="protein sequence ID" value="AMX00095.1"/>
    <property type="molecule type" value="Genomic_DNA"/>
</dbReference>
<feature type="transmembrane region" description="Helical" evidence="2">
    <location>
        <begin position="198"/>
        <end position="219"/>
    </location>
</feature>
<sequence>MSRTIAKQARIIGLYLLVFLMLCEWMIPVVNLTSTGHLGLFLLFIVLCLAGNAFNINIVLSFVVKIIYIAWFLMYVYMGTAVFSLNSFTRIISEFTGSIGAVINGDWNGIADSFRSILFFVLLWMAIYLIHHWITAKRSIFYFFLVTIIFLSLLDTFTEYDAKYAIIRTMIEGTLLMSGLYLYRLLESERAIPKKRSSFKWLVPFACMIAVCTLFAYVAPKKQAVVAPPQPLKKLLDMQQNQTGEIGKIGYVEDDEKLGGPFEEDHRPVFVATAKENQYWRIETKNIYTGKGWVRKKGDIYVHTFDYGEKIPMSLKPGKQKNREHAEIELKKDYKFVLQPYGLQKMDEQSMGDQFYIEIDSEKIRPTMDGKKIVLPSYSMTYSKPEYSLKALSRTRTSDLKGLSKDFRPYLQVPKTLPARVEKLAKTITKDEKSLYGKANAIVSYFQNNGYKYSRLEVGTPEGKQDYVDQFLFDTKSGYCDNFSTSMAVMLRTIGIPSRWVKGFSEGDEVPMSDNKHHYVVTNNNAHSWVEAYFPGVGWMSFEPTIGFGGFDNVLNDVKSKEKKSAINPKQKENEQQKVEKKKKEEKKKEKKVKKEKKKRKETGRKEISY</sequence>
<feature type="transmembrane region" description="Helical" evidence="2">
    <location>
        <begin position="140"/>
        <end position="158"/>
    </location>
</feature>
<dbReference type="KEGG" id="rst:ATY39_12110"/>
<dbReference type="OrthoDB" id="9804872at2"/>
<keyword evidence="2" id="KW-0472">Membrane</keyword>
<accession>A0A143HEC8</accession>
<dbReference type="STRING" id="241244.ATY39_12110"/>
<dbReference type="RefSeq" id="WP_066790123.1">
    <property type="nucleotide sequence ID" value="NZ_CP014806.1"/>
</dbReference>
<feature type="transmembrane region" description="Helical" evidence="2">
    <location>
        <begin position="164"/>
        <end position="186"/>
    </location>
</feature>
<dbReference type="PANTHER" id="PTHR42736:SF1">
    <property type="entry name" value="PROTEIN-GLUTAMINE GAMMA-GLUTAMYLTRANSFERASE"/>
    <property type="match status" value="1"/>
</dbReference>
<keyword evidence="5" id="KW-1185">Reference proteome</keyword>
<evidence type="ECO:0000313" key="4">
    <source>
        <dbReference type="EMBL" id="AMX00095.1"/>
    </source>
</evidence>
<organism evidence="4 5">
    <name type="scientific">Rummeliibacillus stabekisii</name>
    <dbReference type="NCBI Taxonomy" id="241244"/>
    <lineage>
        <taxon>Bacteria</taxon>
        <taxon>Bacillati</taxon>
        <taxon>Bacillota</taxon>
        <taxon>Bacilli</taxon>
        <taxon>Bacillales</taxon>
        <taxon>Caryophanaceae</taxon>
        <taxon>Rummeliibacillus</taxon>
    </lineage>
</organism>
<keyword evidence="2" id="KW-1133">Transmembrane helix</keyword>
<dbReference type="SUPFAM" id="SSF54001">
    <property type="entry name" value="Cysteine proteinases"/>
    <property type="match status" value="1"/>
</dbReference>
<dbReference type="InterPro" id="IPR052901">
    <property type="entry name" value="Bact_TGase-like"/>
</dbReference>
<dbReference type="AlphaFoldDB" id="A0A143HEC8"/>
<protein>
    <recommendedName>
        <fullName evidence="3">Transglutaminase-like domain-containing protein</fullName>
    </recommendedName>
</protein>
<feature type="domain" description="Transglutaminase-like" evidence="3">
    <location>
        <begin position="472"/>
        <end position="546"/>
    </location>
</feature>
<feature type="transmembrane region" description="Helical" evidence="2">
    <location>
        <begin position="66"/>
        <end position="85"/>
    </location>
</feature>
<evidence type="ECO:0000259" key="3">
    <source>
        <dbReference type="SMART" id="SM00460"/>
    </source>
</evidence>
<dbReference type="InterPro" id="IPR002931">
    <property type="entry name" value="Transglutaminase-like"/>
</dbReference>
<evidence type="ECO:0000313" key="5">
    <source>
        <dbReference type="Proteomes" id="UP000076021"/>
    </source>
</evidence>
<dbReference type="PANTHER" id="PTHR42736">
    <property type="entry name" value="PROTEIN-GLUTAMINE GAMMA-GLUTAMYLTRANSFERASE"/>
    <property type="match status" value="1"/>
</dbReference>
<reference evidence="5" key="2">
    <citation type="submission" date="2016-03" db="EMBL/GenBank/DDBJ databases">
        <authorList>
            <person name="Ploux O."/>
        </authorList>
    </citation>
    <scope>NUCLEOTIDE SEQUENCE [LARGE SCALE GENOMIC DNA]</scope>
    <source>
        <strain evidence="5">PP9</strain>
    </source>
</reference>
<dbReference type="Pfam" id="PF01841">
    <property type="entry name" value="Transglut_core"/>
    <property type="match status" value="1"/>
</dbReference>
<gene>
    <name evidence="4" type="ORF">ATY39_12110</name>
</gene>
<evidence type="ECO:0000256" key="1">
    <source>
        <dbReference type="SAM" id="MobiDB-lite"/>
    </source>
</evidence>